<proteinExistence type="inferred from homology"/>
<evidence type="ECO:0000256" key="2">
    <source>
        <dbReference type="ARBA" id="ARBA00022801"/>
    </source>
</evidence>
<comment type="caution">
    <text evidence="6">The sequence shown here is derived from an EMBL/GenBank/DDBJ whole genome shotgun (WGS) entry which is preliminary data.</text>
</comment>
<accession>A0ABU0PS01</accession>
<dbReference type="InterPro" id="IPR019826">
    <property type="entry name" value="Carboxylesterase_B_AS"/>
</dbReference>
<dbReference type="PRINTS" id="PR00878">
    <property type="entry name" value="CHOLNESTRASE"/>
</dbReference>
<dbReference type="PROSITE" id="PS00122">
    <property type="entry name" value="CARBOXYLESTERASE_B_1"/>
    <property type="match status" value="1"/>
</dbReference>
<organism evidence="6 7">
    <name type="scientific">Streptomyces achromogenes</name>
    <dbReference type="NCBI Taxonomy" id="67255"/>
    <lineage>
        <taxon>Bacteria</taxon>
        <taxon>Bacillati</taxon>
        <taxon>Actinomycetota</taxon>
        <taxon>Actinomycetes</taxon>
        <taxon>Kitasatosporales</taxon>
        <taxon>Streptomycetaceae</taxon>
        <taxon>Streptomyces</taxon>
    </lineage>
</organism>
<dbReference type="PANTHER" id="PTHR11559">
    <property type="entry name" value="CARBOXYLESTERASE"/>
    <property type="match status" value="1"/>
</dbReference>
<dbReference type="SUPFAM" id="SSF53474">
    <property type="entry name" value="alpha/beta-Hydrolases"/>
    <property type="match status" value="1"/>
</dbReference>
<dbReference type="EMBL" id="JAUSYA010000001">
    <property type="protein sequence ID" value="MDQ0681149.1"/>
    <property type="molecule type" value="Genomic_DNA"/>
</dbReference>
<gene>
    <name evidence="6" type="ORF">QFZ56_000112</name>
</gene>
<keyword evidence="7" id="KW-1185">Reference proteome</keyword>
<reference evidence="6 7" key="1">
    <citation type="submission" date="2023-07" db="EMBL/GenBank/DDBJ databases">
        <title>Comparative genomics of wheat-associated soil bacteria to identify genetic determinants of phenazine resistance.</title>
        <authorList>
            <person name="Mouncey N."/>
        </authorList>
    </citation>
    <scope>NUCLEOTIDE SEQUENCE [LARGE SCALE GENOMIC DNA]</scope>
    <source>
        <strain evidence="6 7">W4I19-2</strain>
    </source>
</reference>
<name>A0ABU0PS01_STRAH</name>
<dbReference type="InterPro" id="IPR000997">
    <property type="entry name" value="Cholinesterase"/>
</dbReference>
<feature type="domain" description="Carboxylesterase type B" evidence="5">
    <location>
        <begin position="337"/>
        <end position="444"/>
    </location>
</feature>
<dbReference type="InterPro" id="IPR002018">
    <property type="entry name" value="CarbesteraseB"/>
</dbReference>
<evidence type="ECO:0000259" key="5">
    <source>
        <dbReference type="Pfam" id="PF00135"/>
    </source>
</evidence>
<evidence type="ECO:0000256" key="3">
    <source>
        <dbReference type="RuleBase" id="RU361235"/>
    </source>
</evidence>
<comment type="similarity">
    <text evidence="1 3">Belongs to the type-B carboxylesterase/lipase family.</text>
</comment>
<evidence type="ECO:0000256" key="4">
    <source>
        <dbReference type="SAM" id="MobiDB-lite"/>
    </source>
</evidence>
<dbReference type="InterPro" id="IPR050309">
    <property type="entry name" value="Type-B_Carboxylest/Lipase"/>
</dbReference>
<evidence type="ECO:0000313" key="6">
    <source>
        <dbReference type="EMBL" id="MDQ0681149.1"/>
    </source>
</evidence>
<dbReference type="EC" id="3.1.1.-" evidence="3"/>
<evidence type="ECO:0000256" key="1">
    <source>
        <dbReference type="ARBA" id="ARBA00005964"/>
    </source>
</evidence>
<sequence>MIVSTTTGRVRGLGTGGITAFKGVPYAAAPEGMLRLHPPAPAAPWDGVRDCVGFGAAPPQLAPAPTAPPAWRPGAGLDCLTLNVWSPDIGAAGLPVMVWIYGGLWKHGSSNMPQYDASTLAGSGTVVVTFNYRVGFEGFGHLPGVADNRGLRDQVAALEWVRDNIAAFGGDPANVTVFGQSAGAASTALLMAAPAARGLFRRAITQSIPSGIRTGAEAESVTATIAAALGVAPTWDAFAALPPETILAVQDAPLRDRQGFTAFAPVIDGDLVTGPPWTALRTGAGRDVDLVCGFTHEEYRGQGPQPPCGVDLTIVAEAVGLEKESATAYQQSHPGVSDADLFTVMLSDALVRMPTTWVAEAHARAGGRTWLYDFTWRGPTLGAAHGIDVPFVFGNATSRQAARFLGSPPPADFAGLSERIRTAWASFAATGDPGWPRFEPAHPSPTTRTWDTLPTDAPYPLEDSRRIWEHIASR</sequence>
<dbReference type="RefSeq" id="WP_307049842.1">
    <property type="nucleotide sequence ID" value="NZ_JAUSYA010000001.1"/>
</dbReference>
<dbReference type="Gene3D" id="3.40.50.1820">
    <property type="entry name" value="alpha/beta hydrolase"/>
    <property type="match status" value="1"/>
</dbReference>
<protein>
    <recommendedName>
        <fullName evidence="3">Carboxylic ester hydrolase</fullName>
        <ecNumber evidence="3">3.1.1.-</ecNumber>
    </recommendedName>
</protein>
<dbReference type="InterPro" id="IPR029058">
    <property type="entry name" value="AB_hydrolase_fold"/>
</dbReference>
<feature type="region of interest" description="Disordered" evidence="4">
    <location>
        <begin position="435"/>
        <end position="455"/>
    </location>
</feature>
<dbReference type="Proteomes" id="UP001243364">
    <property type="component" value="Unassembled WGS sequence"/>
</dbReference>
<dbReference type="Pfam" id="PF00135">
    <property type="entry name" value="COesterase"/>
    <property type="match status" value="2"/>
</dbReference>
<keyword evidence="2 3" id="KW-0378">Hydrolase</keyword>
<evidence type="ECO:0000313" key="7">
    <source>
        <dbReference type="Proteomes" id="UP001243364"/>
    </source>
</evidence>
<feature type="domain" description="Carboxylesterase type B" evidence="5">
    <location>
        <begin position="2"/>
        <end position="299"/>
    </location>
</feature>